<dbReference type="InParanoid" id="C8X805"/>
<evidence type="ECO:0000313" key="3">
    <source>
        <dbReference type="Proteomes" id="UP000002218"/>
    </source>
</evidence>
<reference evidence="3" key="1">
    <citation type="submission" date="2009-09" db="EMBL/GenBank/DDBJ databases">
        <title>The complete genome of Nakamurella multipartita DSM 44233.</title>
        <authorList>
            <consortium name="US DOE Joint Genome Institute (JGI-PGF)"/>
            <person name="Lucas S."/>
            <person name="Copeland A."/>
            <person name="Lapidus A."/>
            <person name="Glavina del Rio T."/>
            <person name="Dalin E."/>
            <person name="Tice H."/>
            <person name="Bruce D."/>
            <person name="Goodwin L."/>
            <person name="Pitluck S."/>
            <person name="Kyrpides N."/>
            <person name="Mavromatis K."/>
            <person name="Ivanova N."/>
            <person name="Ovchinnikova G."/>
            <person name="Sims D."/>
            <person name="Meincke L."/>
            <person name="Brettin T."/>
            <person name="Detter J.C."/>
            <person name="Han C."/>
            <person name="Larimer F."/>
            <person name="Land M."/>
            <person name="Hauser L."/>
            <person name="Markowitz V."/>
            <person name="Cheng J.-F."/>
            <person name="Hugenholtz P."/>
            <person name="Woyke T."/>
            <person name="Wu D."/>
            <person name="Klenk H.-P."/>
            <person name="Eisen J.A."/>
        </authorList>
    </citation>
    <scope>NUCLEOTIDE SEQUENCE [LARGE SCALE GENOMIC DNA]</scope>
    <source>
        <strain evidence="3">ATCC 700099 / DSM 44233 / CIP 104796 / JCM 9543 / NBRC 105858 / Y-104</strain>
    </source>
</reference>
<dbReference type="OrthoDB" id="5195823at2"/>
<dbReference type="RefSeq" id="WP_015749822.1">
    <property type="nucleotide sequence ID" value="NC_013235.1"/>
</dbReference>
<accession>C8X805</accession>
<keyword evidence="1" id="KW-1133">Transmembrane helix</keyword>
<keyword evidence="3" id="KW-1185">Reference proteome</keyword>
<feature type="transmembrane region" description="Helical" evidence="1">
    <location>
        <begin position="12"/>
        <end position="36"/>
    </location>
</feature>
<organism evidence="2 3">
    <name type="scientific">Nakamurella multipartita (strain ATCC 700099 / DSM 44233 / CIP 104796 / JCM 9543 / NBRC 105858 / Y-104)</name>
    <name type="common">Microsphaera multipartita</name>
    <dbReference type="NCBI Taxonomy" id="479431"/>
    <lineage>
        <taxon>Bacteria</taxon>
        <taxon>Bacillati</taxon>
        <taxon>Actinomycetota</taxon>
        <taxon>Actinomycetes</taxon>
        <taxon>Nakamurellales</taxon>
        <taxon>Nakamurellaceae</taxon>
        <taxon>Nakamurella</taxon>
    </lineage>
</organism>
<dbReference type="STRING" id="479431.Namu_4732"/>
<keyword evidence="1" id="KW-0812">Transmembrane</keyword>
<keyword evidence="1" id="KW-0472">Membrane</keyword>
<proteinExistence type="predicted"/>
<feature type="transmembrane region" description="Helical" evidence="1">
    <location>
        <begin position="42"/>
        <end position="65"/>
    </location>
</feature>
<reference evidence="2 3" key="2">
    <citation type="journal article" date="2010" name="Stand. Genomic Sci.">
        <title>Complete genome sequence of Nakamurella multipartita type strain (Y-104).</title>
        <authorList>
            <person name="Tice H."/>
            <person name="Mayilraj S."/>
            <person name="Sims D."/>
            <person name="Lapidus A."/>
            <person name="Nolan M."/>
            <person name="Lucas S."/>
            <person name="Glavina Del Rio T."/>
            <person name="Copeland A."/>
            <person name="Cheng J.F."/>
            <person name="Meincke L."/>
            <person name="Bruce D."/>
            <person name="Goodwin L."/>
            <person name="Pitluck S."/>
            <person name="Ivanova N."/>
            <person name="Mavromatis K."/>
            <person name="Ovchinnikova G."/>
            <person name="Pati A."/>
            <person name="Chen A."/>
            <person name="Palaniappan K."/>
            <person name="Land M."/>
            <person name="Hauser L."/>
            <person name="Chang Y.J."/>
            <person name="Jeffries C.D."/>
            <person name="Detter J.C."/>
            <person name="Brettin T."/>
            <person name="Rohde M."/>
            <person name="Goker M."/>
            <person name="Bristow J."/>
            <person name="Eisen J.A."/>
            <person name="Markowitz V."/>
            <person name="Hugenholtz P."/>
            <person name="Kyrpides N.C."/>
            <person name="Klenk H.P."/>
            <person name="Chen F."/>
        </authorList>
    </citation>
    <scope>NUCLEOTIDE SEQUENCE [LARGE SCALE GENOMIC DNA]</scope>
    <source>
        <strain evidence="3">ATCC 700099 / DSM 44233 / CIP 104796 / JCM 9543 / NBRC 105858 / Y-104</strain>
    </source>
</reference>
<evidence type="ECO:0000313" key="2">
    <source>
        <dbReference type="EMBL" id="ACV81008.1"/>
    </source>
</evidence>
<dbReference type="EMBL" id="CP001737">
    <property type="protein sequence ID" value="ACV81008.1"/>
    <property type="molecule type" value="Genomic_DNA"/>
</dbReference>
<dbReference type="eggNOG" id="ENOG50343MV">
    <property type="taxonomic scope" value="Bacteria"/>
</dbReference>
<evidence type="ECO:0000256" key="1">
    <source>
        <dbReference type="SAM" id="Phobius"/>
    </source>
</evidence>
<gene>
    <name evidence="2" type="ordered locus">Namu_4732</name>
</gene>
<sequence length="86" mass="8796" precursor="true">MPSSSGVRTSSLLVRLGVGCFALGLIAIAVVFGLFATGAHDLPLWLNLAAMLAPVGFGLALIGLFRQARRPRRGPVAAAAAEPAAR</sequence>
<dbReference type="Proteomes" id="UP000002218">
    <property type="component" value="Chromosome"/>
</dbReference>
<protein>
    <submittedName>
        <fullName evidence="2">Uncharacterized protein</fullName>
    </submittedName>
</protein>
<dbReference type="KEGG" id="nml:Namu_4732"/>
<name>C8X805_NAKMY</name>
<dbReference type="AlphaFoldDB" id="C8X805"/>
<dbReference type="HOGENOM" id="CLU_192295_1_0_11"/>